<dbReference type="EMBL" id="FQWF01000007">
    <property type="protein sequence ID" value="SHG53723.1"/>
    <property type="molecule type" value="Genomic_DNA"/>
</dbReference>
<gene>
    <name evidence="1" type="ORF">SAMN05444372_1078</name>
</gene>
<dbReference type="STRING" id="229205.SAMN05444372_1078"/>
<name>A0A1M5KNG7_9FLAO</name>
<protein>
    <submittedName>
        <fullName evidence="1">Uncharacterized protein</fullName>
    </submittedName>
</protein>
<sequence>MFDANKTEVFSQTDVNSNVKKKCRNRNDRKSFINLIINFKTINEIS</sequence>
<proteinExistence type="predicted"/>
<reference evidence="2" key="1">
    <citation type="submission" date="2016-11" db="EMBL/GenBank/DDBJ databases">
        <authorList>
            <person name="Varghese N."/>
            <person name="Submissions S."/>
        </authorList>
    </citation>
    <scope>NUCLEOTIDE SEQUENCE [LARGE SCALE GENOMIC DNA]</scope>
    <source>
        <strain evidence="2">DSM 17659</strain>
    </source>
</reference>
<dbReference type="AlphaFoldDB" id="A0A1M5KNG7"/>
<accession>A0A1M5KNG7</accession>
<evidence type="ECO:0000313" key="1">
    <source>
        <dbReference type="EMBL" id="SHG53723.1"/>
    </source>
</evidence>
<organism evidence="1 2">
    <name type="scientific">Flavobacterium micromati</name>
    <dbReference type="NCBI Taxonomy" id="229205"/>
    <lineage>
        <taxon>Bacteria</taxon>
        <taxon>Pseudomonadati</taxon>
        <taxon>Bacteroidota</taxon>
        <taxon>Flavobacteriia</taxon>
        <taxon>Flavobacteriales</taxon>
        <taxon>Flavobacteriaceae</taxon>
        <taxon>Flavobacterium</taxon>
    </lineage>
</organism>
<keyword evidence="2" id="KW-1185">Reference proteome</keyword>
<dbReference type="Proteomes" id="UP000184020">
    <property type="component" value="Unassembled WGS sequence"/>
</dbReference>
<evidence type="ECO:0000313" key="2">
    <source>
        <dbReference type="Proteomes" id="UP000184020"/>
    </source>
</evidence>